<protein>
    <submittedName>
        <fullName evidence="2">YacP-like NYN domain protein</fullName>
    </submittedName>
</protein>
<evidence type="ECO:0000313" key="3">
    <source>
        <dbReference type="Proteomes" id="UP000316304"/>
    </source>
</evidence>
<sequence length="188" mass="20713">MSLLLLVDGYNVIAPVAAPGRPGNLTSAHSTASNSRWLQAERNRLVSRLCDHLPENVRKRTCVVFDARCPPDNAVSQYEVSGIDIRFAVDDPEADDLIERLISEHSAPKQLAVVSSDHRLQDAAKRRGAIPFDAAPWLDDLLEDHPHLAIEISDGAGQGGSINRTGKPKGKVTSEEVEHWMREFGFEE</sequence>
<name>A0A5C6CN88_9BACT</name>
<dbReference type="PANTHER" id="PTHR34547">
    <property type="entry name" value="YACP-LIKE NYN DOMAIN PROTEIN"/>
    <property type="match status" value="1"/>
</dbReference>
<accession>A0A5C6CN88</accession>
<reference evidence="2 3" key="1">
    <citation type="submission" date="2019-02" db="EMBL/GenBank/DDBJ databases">
        <title>Deep-cultivation of Planctomycetes and their phenomic and genomic characterization uncovers novel biology.</title>
        <authorList>
            <person name="Wiegand S."/>
            <person name="Jogler M."/>
            <person name="Boedeker C."/>
            <person name="Pinto D."/>
            <person name="Vollmers J."/>
            <person name="Rivas-Marin E."/>
            <person name="Kohn T."/>
            <person name="Peeters S.H."/>
            <person name="Heuer A."/>
            <person name="Rast P."/>
            <person name="Oberbeckmann S."/>
            <person name="Bunk B."/>
            <person name="Jeske O."/>
            <person name="Meyerdierks A."/>
            <person name="Storesund J.E."/>
            <person name="Kallscheuer N."/>
            <person name="Luecker S."/>
            <person name="Lage O.M."/>
            <person name="Pohl T."/>
            <person name="Merkel B.J."/>
            <person name="Hornburger P."/>
            <person name="Mueller R.-W."/>
            <person name="Bruemmer F."/>
            <person name="Labrenz M."/>
            <person name="Spormann A.M."/>
            <person name="Op Den Camp H."/>
            <person name="Overmann J."/>
            <person name="Amann R."/>
            <person name="Jetten M.S.M."/>
            <person name="Mascher T."/>
            <person name="Medema M.H."/>
            <person name="Devos D.P."/>
            <person name="Kaster A.-K."/>
            <person name="Ovreas L."/>
            <person name="Rohde M."/>
            <person name="Galperin M.Y."/>
            <person name="Jogler C."/>
        </authorList>
    </citation>
    <scope>NUCLEOTIDE SEQUENCE [LARGE SCALE GENOMIC DNA]</scope>
    <source>
        <strain evidence="2 3">Pla52o</strain>
    </source>
</reference>
<proteinExistence type="predicted"/>
<dbReference type="EMBL" id="SJPT01000001">
    <property type="protein sequence ID" value="TWU26433.1"/>
    <property type="molecule type" value="Genomic_DNA"/>
</dbReference>
<feature type="region of interest" description="Disordered" evidence="1">
    <location>
        <begin position="152"/>
        <end position="172"/>
    </location>
</feature>
<dbReference type="AlphaFoldDB" id="A0A5C6CN88"/>
<keyword evidence="3" id="KW-1185">Reference proteome</keyword>
<evidence type="ECO:0000313" key="2">
    <source>
        <dbReference type="EMBL" id="TWU26433.1"/>
    </source>
</evidence>
<dbReference type="Proteomes" id="UP000316304">
    <property type="component" value="Unassembled WGS sequence"/>
</dbReference>
<dbReference type="OrthoDB" id="286832at2"/>
<evidence type="ECO:0000256" key="1">
    <source>
        <dbReference type="SAM" id="MobiDB-lite"/>
    </source>
</evidence>
<organism evidence="2 3">
    <name type="scientific">Novipirellula galeiformis</name>
    <dbReference type="NCBI Taxonomy" id="2528004"/>
    <lineage>
        <taxon>Bacteria</taxon>
        <taxon>Pseudomonadati</taxon>
        <taxon>Planctomycetota</taxon>
        <taxon>Planctomycetia</taxon>
        <taxon>Pirellulales</taxon>
        <taxon>Pirellulaceae</taxon>
        <taxon>Novipirellula</taxon>
    </lineage>
</organism>
<dbReference type="Pfam" id="PF05991">
    <property type="entry name" value="NYN_YacP"/>
    <property type="match status" value="1"/>
</dbReference>
<dbReference type="RefSeq" id="WP_146592793.1">
    <property type="nucleotide sequence ID" value="NZ_SJPT01000001.1"/>
</dbReference>
<dbReference type="InterPro" id="IPR010298">
    <property type="entry name" value="YacP-like"/>
</dbReference>
<dbReference type="PANTHER" id="PTHR34547:SF1">
    <property type="entry name" value="YACP-LIKE NYN DOMAIN PROTEIN"/>
    <property type="match status" value="1"/>
</dbReference>
<comment type="caution">
    <text evidence="2">The sequence shown here is derived from an EMBL/GenBank/DDBJ whole genome shotgun (WGS) entry which is preliminary data.</text>
</comment>
<gene>
    <name evidence="2" type="ORF">Pla52o_02860</name>
</gene>